<sequence length="92" mass="10222">MQTPQFWPPMRWAASASEILNEEASEDTMSNSFRWMGFWGASASDILNEEASVDTMSNSAYWAGTFALWRAGASEILNDEASEESGQPTDDF</sequence>
<reference evidence="1" key="1">
    <citation type="submission" date="2019-10" db="EMBL/GenBank/DDBJ databases">
        <authorList>
            <consortium name="DOE Joint Genome Institute"/>
            <person name="Kuo A."/>
            <person name="Miyauchi S."/>
            <person name="Kiss E."/>
            <person name="Drula E."/>
            <person name="Kohler A."/>
            <person name="Sanchez-Garcia M."/>
            <person name="Andreopoulos B."/>
            <person name="Barry K.W."/>
            <person name="Bonito G."/>
            <person name="Buee M."/>
            <person name="Carver A."/>
            <person name="Chen C."/>
            <person name="Cichocki N."/>
            <person name="Clum A."/>
            <person name="Culley D."/>
            <person name="Crous P.W."/>
            <person name="Fauchery L."/>
            <person name="Girlanda M."/>
            <person name="Hayes R."/>
            <person name="Keri Z."/>
            <person name="LaButti K."/>
            <person name="Lipzen A."/>
            <person name="Lombard V."/>
            <person name="Magnuson J."/>
            <person name="Maillard F."/>
            <person name="Morin E."/>
            <person name="Murat C."/>
            <person name="Nolan M."/>
            <person name="Ohm R."/>
            <person name="Pangilinan J."/>
            <person name="Pereira M."/>
            <person name="Perotto S."/>
            <person name="Peter M."/>
            <person name="Riley R."/>
            <person name="Sitrit Y."/>
            <person name="Stielow B."/>
            <person name="Szollosi G."/>
            <person name="Zifcakova L."/>
            <person name="Stursova M."/>
            <person name="Spatafora J.W."/>
            <person name="Tedersoo L."/>
            <person name="Vaario L.-M."/>
            <person name="Yamada A."/>
            <person name="Yan M."/>
            <person name="Wang P."/>
            <person name="Xu J."/>
            <person name="Bruns T."/>
            <person name="Baldrian P."/>
            <person name="Vilgalys R."/>
            <person name="Henrissat B."/>
            <person name="Grigoriev I.V."/>
            <person name="Hibbett D."/>
            <person name="Nagy L.G."/>
            <person name="Martin F.M."/>
        </authorList>
    </citation>
    <scope>NUCLEOTIDE SEQUENCE</scope>
    <source>
        <strain evidence="1">BED1</strain>
    </source>
</reference>
<comment type="caution">
    <text evidence="1">The sequence shown here is derived from an EMBL/GenBank/DDBJ whole genome shotgun (WGS) entry which is preliminary data.</text>
</comment>
<proteinExistence type="predicted"/>
<accession>A0AAD4BZC0</accession>
<evidence type="ECO:0000313" key="1">
    <source>
        <dbReference type="EMBL" id="KAF8443309.1"/>
    </source>
</evidence>
<evidence type="ECO:0000313" key="2">
    <source>
        <dbReference type="Proteomes" id="UP001194468"/>
    </source>
</evidence>
<dbReference type="AlphaFoldDB" id="A0AAD4BZC0"/>
<reference evidence="1" key="2">
    <citation type="journal article" date="2020" name="Nat. Commun.">
        <title>Large-scale genome sequencing of mycorrhizal fungi provides insights into the early evolution of symbiotic traits.</title>
        <authorList>
            <person name="Miyauchi S."/>
            <person name="Kiss E."/>
            <person name="Kuo A."/>
            <person name="Drula E."/>
            <person name="Kohler A."/>
            <person name="Sanchez-Garcia M."/>
            <person name="Morin E."/>
            <person name="Andreopoulos B."/>
            <person name="Barry K.W."/>
            <person name="Bonito G."/>
            <person name="Buee M."/>
            <person name="Carver A."/>
            <person name="Chen C."/>
            <person name="Cichocki N."/>
            <person name="Clum A."/>
            <person name="Culley D."/>
            <person name="Crous P.W."/>
            <person name="Fauchery L."/>
            <person name="Girlanda M."/>
            <person name="Hayes R.D."/>
            <person name="Keri Z."/>
            <person name="LaButti K."/>
            <person name="Lipzen A."/>
            <person name="Lombard V."/>
            <person name="Magnuson J."/>
            <person name="Maillard F."/>
            <person name="Murat C."/>
            <person name="Nolan M."/>
            <person name="Ohm R.A."/>
            <person name="Pangilinan J."/>
            <person name="Pereira M.F."/>
            <person name="Perotto S."/>
            <person name="Peter M."/>
            <person name="Pfister S."/>
            <person name="Riley R."/>
            <person name="Sitrit Y."/>
            <person name="Stielow J.B."/>
            <person name="Szollosi G."/>
            <person name="Zifcakova L."/>
            <person name="Stursova M."/>
            <person name="Spatafora J.W."/>
            <person name="Tedersoo L."/>
            <person name="Vaario L.M."/>
            <person name="Yamada A."/>
            <person name="Yan M."/>
            <person name="Wang P."/>
            <person name="Xu J."/>
            <person name="Bruns T."/>
            <person name="Baldrian P."/>
            <person name="Vilgalys R."/>
            <person name="Dunand C."/>
            <person name="Henrissat B."/>
            <person name="Grigoriev I.V."/>
            <person name="Hibbett D."/>
            <person name="Nagy L.G."/>
            <person name="Martin F.M."/>
        </authorList>
    </citation>
    <scope>NUCLEOTIDE SEQUENCE</scope>
    <source>
        <strain evidence="1">BED1</strain>
    </source>
</reference>
<name>A0AAD4BZC0_BOLED</name>
<gene>
    <name evidence="1" type="ORF">L210DRAFT_3644127</name>
</gene>
<organism evidence="1 2">
    <name type="scientific">Boletus edulis BED1</name>
    <dbReference type="NCBI Taxonomy" id="1328754"/>
    <lineage>
        <taxon>Eukaryota</taxon>
        <taxon>Fungi</taxon>
        <taxon>Dikarya</taxon>
        <taxon>Basidiomycota</taxon>
        <taxon>Agaricomycotina</taxon>
        <taxon>Agaricomycetes</taxon>
        <taxon>Agaricomycetidae</taxon>
        <taxon>Boletales</taxon>
        <taxon>Boletineae</taxon>
        <taxon>Boletaceae</taxon>
        <taxon>Boletoideae</taxon>
        <taxon>Boletus</taxon>
    </lineage>
</organism>
<dbReference type="Proteomes" id="UP001194468">
    <property type="component" value="Unassembled WGS sequence"/>
</dbReference>
<protein>
    <submittedName>
        <fullName evidence="1">Uncharacterized protein</fullName>
    </submittedName>
</protein>
<dbReference type="EMBL" id="WHUW01000008">
    <property type="protein sequence ID" value="KAF8443309.1"/>
    <property type="molecule type" value="Genomic_DNA"/>
</dbReference>
<keyword evidence="2" id="KW-1185">Reference proteome</keyword>